<evidence type="ECO:0000313" key="2">
    <source>
        <dbReference type="Proteomes" id="UP001232001"/>
    </source>
</evidence>
<accession>A0ABY8L661</accession>
<proteinExistence type="predicted"/>
<dbReference type="RefSeq" id="WP_279652731.1">
    <property type="nucleotide sequence ID" value="NZ_CP122539.1"/>
</dbReference>
<evidence type="ECO:0008006" key="3">
    <source>
        <dbReference type="Google" id="ProtNLM"/>
    </source>
</evidence>
<protein>
    <recommendedName>
        <fullName evidence="3">Bacteriocin</fullName>
    </recommendedName>
</protein>
<dbReference type="EMBL" id="CP122539">
    <property type="protein sequence ID" value="WGH76871.1"/>
    <property type="molecule type" value="Genomic_DNA"/>
</dbReference>
<evidence type="ECO:0000313" key="1">
    <source>
        <dbReference type="EMBL" id="WGH76871.1"/>
    </source>
</evidence>
<organism evidence="1 2">
    <name type="scientific">Tenacibaculum tangerinum</name>
    <dbReference type="NCBI Taxonomy" id="3038772"/>
    <lineage>
        <taxon>Bacteria</taxon>
        <taxon>Pseudomonadati</taxon>
        <taxon>Bacteroidota</taxon>
        <taxon>Flavobacteriia</taxon>
        <taxon>Flavobacteriales</taxon>
        <taxon>Flavobacteriaceae</taxon>
        <taxon>Tenacibaculum</taxon>
    </lineage>
</organism>
<reference evidence="1 2" key="1">
    <citation type="submission" date="2023-04" db="EMBL/GenBank/DDBJ databases">
        <title>Tenacibaculum tangerinum sp. nov., isolated from sea tidal flat of South Korea.</title>
        <authorList>
            <person name="Lee S.H."/>
            <person name="Kim J.-J."/>
        </authorList>
    </citation>
    <scope>NUCLEOTIDE SEQUENCE [LARGE SCALE GENOMIC DNA]</scope>
    <source>
        <strain evidence="1 2">GRR-S3-23</strain>
    </source>
</reference>
<name>A0ABY8L661_9FLAO</name>
<dbReference type="Proteomes" id="UP001232001">
    <property type="component" value="Chromosome"/>
</dbReference>
<gene>
    <name evidence="1" type="ORF">P8625_06935</name>
</gene>
<keyword evidence="2" id="KW-1185">Reference proteome</keyword>
<sequence>MKNQIFNLGKVLNKKELKKIKGSVGFGEFGCNTDLDCDSYRLRCCHGVCLSFDSQYDAFCNIV</sequence>